<dbReference type="AlphaFoldDB" id="A0A8K0AJH1"/>
<reference evidence="2" key="1">
    <citation type="submission" date="2022-01" db="EMBL/GenBank/DDBJ databases">
        <authorList>
            <person name="Braso-Vives M."/>
        </authorList>
    </citation>
    <scope>NUCLEOTIDE SEQUENCE</scope>
</reference>
<accession>A0A8K0AJH1</accession>
<dbReference type="EMBL" id="OV696694">
    <property type="protein sequence ID" value="CAH1274674.1"/>
    <property type="molecule type" value="Genomic_DNA"/>
</dbReference>
<feature type="compositionally biased region" description="Low complexity" evidence="1">
    <location>
        <begin position="14"/>
        <end position="28"/>
    </location>
</feature>
<evidence type="ECO:0000313" key="3">
    <source>
        <dbReference type="Proteomes" id="UP000838412"/>
    </source>
</evidence>
<evidence type="ECO:0000256" key="1">
    <source>
        <dbReference type="SAM" id="MobiDB-lite"/>
    </source>
</evidence>
<keyword evidence="3" id="KW-1185">Reference proteome</keyword>
<evidence type="ECO:0000313" key="2">
    <source>
        <dbReference type="EMBL" id="CAH1274674.1"/>
    </source>
</evidence>
<organism evidence="2 3">
    <name type="scientific">Branchiostoma lanceolatum</name>
    <name type="common">Common lancelet</name>
    <name type="synonym">Amphioxus lanceolatum</name>
    <dbReference type="NCBI Taxonomy" id="7740"/>
    <lineage>
        <taxon>Eukaryota</taxon>
        <taxon>Metazoa</taxon>
        <taxon>Chordata</taxon>
        <taxon>Cephalochordata</taxon>
        <taxon>Leptocardii</taxon>
        <taxon>Amphioxiformes</taxon>
        <taxon>Branchiostomatidae</taxon>
        <taxon>Branchiostoma</taxon>
    </lineage>
</organism>
<name>A0A8K0AJH1_BRALA</name>
<protein>
    <submittedName>
        <fullName evidence="2">Hypp5373 protein</fullName>
    </submittedName>
</protein>
<feature type="region of interest" description="Disordered" evidence="1">
    <location>
        <begin position="1"/>
        <end position="28"/>
    </location>
</feature>
<proteinExistence type="predicted"/>
<gene>
    <name evidence="2" type="primary">Hypp5373</name>
    <name evidence="2" type="ORF">BLAG_LOCUS25616</name>
</gene>
<dbReference type="Proteomes" id="UP000838412">
    <property type="component" value="Chromosome 9"/>
</dbReference>
<sequence length="190" mass="21187">MANVLEAPPPPQSQQPALPEGASLSNNSVQNNSVQSILDEVKRSGPLRPWEDQILTPIIKRKLATALSNARQVAKQDLQRTLQELSLDTIRIPTGHLLAAVTDIGLTFSKTRKWRSFPGGSTPSLRLFVAGGRYVHVQFLLERHYDDDWESNEYLLSSSSTAVQVKMLQDFDGELLNGILSYEQKADIYN</sequence>